<name>A0ABW0TZM5_9BACL</name>
<comment type="caution">
    <text evidence="1">The sequence shown here is derived from an EMBL/GenBank/DDBJ whole genome shotgun (WGS) entry which is preliminary data.</text>
</comment>
<organism evidence="1 2">
    <name type="scientific">Sporosarcina koreensis</name>
    <dbReference type="NCBI Taxonomy" id="334735"/>
    <lineage>
        <taxon>Bacteria</taxon>
        <taxon>Bacillati</taxon>
        <taxon>Bacillota</taxon>
        <taxon>Bacilli</taxon>
        <taxon>Bacillales</taxon>
        <taxon>Caryophanaceae</taxon>
        <taxon>Sporosarcina</taxon>
    </lineage>
</organism>
<protein>
    <submittedName>
        <fullName evidence="1">SE1561 family protein</fullName>
    </submittedName>
</protein>
<evidence type="ECO:0000313" key="2">
    <source>
        <dbReference type="Proteomes" id="UP001596071"/>
    </source>
</evidence>
<dbReference type="Proteomes" id="UP001596071">
    <property type="component" value="Unassembled WGS sequence"/>
</dbReference>
<sequence length="58" mass="6903">MDKRQSNSHVDELKNRLHQFLEKLEAIEPETTDLQEIDQLIGLVDELENQMIKIKKEQ</sequence>
<keyword evidence="2" id="KW-1185">Reference proteome</keyword>
<gene>
    <name evidence="1" type="ORF">ACFPTP_11035</name>
</gene>
<dbReference type="NCBIfam" id="NF040878">
    <property type="entry name" value="SE1561_fam"/>
    <property type="match status" value="1"/>
</dbReference>
<accession>A0ABW0TZM5</accession>
<proteinExistence type="predicted"/>
<dbReference type="RefSeq" id="WP_381444760.1">
    <property type="nucleotide sequence ID" value="NZ_JBHSNP010000025.1"/>
</dbReference>
<dbReference type="EMBL" id="JBHSNP010000025">
    <property type="protein sequence ID" value="MFC5603754.1"/>
    <property type="molecule type" value="Genomic_DNA"/>
</dbReference>
<reference evidence="2" key="1">
    <citation type="journal article" date="2019" name="Int. J. Syst. Evol. Microbiol.">
        <title>The Global Catalogue of Microorganisms (GCM) 10K type strain sequencing project: providing services to taxonomists for standard genome sequencing and annotation.</title>
        <authorList>
            <consortium name="The Broad Institute Genomics Platform"/>
            <consortium name="The Broad Institute Genome Sequencing Center for Infectious Disease"/>
            <person name="Wu L."/>
            <person name="Ma J."/>
        </authorList>
    </citation>
    <scope>NUCLEOTIDE SEQUENCE [LARGE SCALE GENOMIC DNA]</scope>
    <source>
        <strain evidence="2">KACC 11299</strain>
    </source>
</reference>
<dbReference type="InterPro" id="IPR047670">
    <property type="entry name" value="YfjT-like"/>
</dbReference>
<evidence type="ECO:0000313" key="1">
    <source>
        <dbReference type="EMBL" id="MFC5603754.1"/>
    </source>
</evidence>